<dbReference type="Proteomes" id="UP001207408">
    <property type="component" value="Unassembled WGS sequence"/>
</dbReference>
<dbReference type="EMBL" id="JAPDPI010000093">
    <property type="protein sequence ID" value="MCW3808089.1"/>
    <property type="molecule type" value="Genomic_DNA"/>
</dbReference>
<comment type="caution">
    <text evidence="1">The sequence shown here is derived from an EMBL/GenBank/DDBJ whole genome shotgun (WGS) entry which is preliminary data.</text>
</comment>
<evidence type="ECO:0000313" key="2">
    <source>
        <dbReference type="Proteomes" id="UP001207408"/>
    </source>
</evidence>
<gene>
    <name evidence="1" type="ORF">OM074_20880</name>
</gene>
<proteinExistence type="predicted"/>
<name>A0AAE3SM38_9BACT</name>
<organism evidence="1 2">
    <name type="scientific">Plebeiibacterium marinum</name>
    <dbReference type="NCBI Taxonomy" id="2992111"/>
    <lineage>
        <taxon>Bacteria</taxon>
        <taxon>Pseudomonadati</taxon>
        <taxon>Bacteroidota</taxon>
        <taxon>Bacteroidia</taxon>
        <taxon>Marinilabiliales</taxon>
        <taxon>Marinilabiliaceae</taxon>
        <taxon>Plebeiibacterium</taxon>
    </lineage>
</organism>
<evidence type="ECO:0000313" key="1">
    <source>
        <dbReference type="EMBL" id="MCW3808089.1"/>
    </source>
</evidence>
<sequence length="392" mass="46115">MPILLNHIDRVVANVNNPSNCTFYQLFEDQKKPKREIKFDNLYTCLRFHLNKIATGDKNKEAIRNHIQCYQYRLIDVINVLHYPEHDCVHYEICREKILSPEFEFYLTYLELLLKSFPDYFNTSLPAPLVLSQKNRERFYKAFDTKCILDPKHQRILDLCIVIKKVYDDKAPGFSFYQIGYWEEFLSRFVIVKINNCRKSEKKLLWSLFKFLIEQNVNCEDIYCFIIEEICGDINIIEESSGKIKYLNKIKKKLAQNLVINQQGYNLGIPSLKDMLLNWIKKEINFYKYNYAINKSQTVAEGTKLQPECVNKIKTNLSVGQIGCILRSLVDNKVIDKDCSADFIKLFANNFTSVCSSNISKNSLTNKYYKPDQKSERSTKELFLKLYKSAKN</sequence>
<keyword evidence="2" id="KW-1185">Reference proteome</keyword>
<dbReference type="RefSeq" id="WP_301202642.1">
    <property type="nucleotide sequence ID" value="NZ_JAPDPI010000093.1"/>
</dbReference>
<accession>A0AAE3SM38</accession>
<reference evidence="1" key="1">
    <citation type="submission" date="2022-10" db="EMBL/GenBank/DDBJ databases">
        <authorList>
            <person name="Yu W.X."/>
        </authorList>
    </citation>
    <scope>NUCLEOTIDE SEQUENCE</scope>
    <source>
        <strain evidence="1">D04</strain>
    </source>
</reference>
<dbReference type="AlphaFoldDB" id="A0AAE3SM38"/>
<protein>
    <submittedName>
        <fullName evidence="1">Uncharacterized protein</fullName>
    </submittedName>
</protein>